<sequence>MCSFRIGIMNSTNETGPPCTEAICIFYTTVNVIIFILGVAGNGLVIWITGFKVKKSVVTTWYLSLAVSDFLFCFFLPFSVYIINNDLDFGRFMYKFVLFNMFFNWFNSIFLFIIISVDRCVVVMFPVWARNKRTIRKACVIIILAWIISAAYCLPSAISLEVQHHNQKTKFFYKLNYIYPKNSHYIADVTLDFTIGFVIPFLIIVICYVFIMQKLKSSQIARSKKPFKVMTLLIATFFICWLPYHIFAFIELNNKISVNFFNSGSTIALILANVSSCLNPFLYAFMGKDVKMQCYSLLLKIENAVEEEGLYTTQGLPATHSQESKPSTTIESVQ</sequence>
<comment type="subcellular location">
    <subcellularLocation>
        <location evidence="1">Cell membrane</location>
        <topology evidence="1">Multi-pass membrane protein</topology>
    </subcellularLocation>
</comment>
<feature type="transmembrane region" description="Helical" evidence="12">
    <location>
        <begin position="61"/>
        <end position="83"/>
    </location>
</feature>
<gene>
    <name evidence="14" type="primary">CMKLR1</name>
</gene>
<dbReference type="AlphaFoldDB" id="A0A3B4C498"/>
<evidence type="ECO:0000256" key="7">
    <source>
        <dbReference type="ARBA" id="ARBA00023157"/>
    </source>
</evidence>
<evidence type="ECO:0000313" key="15">
    <source>
        <dbReference type="Proteomes" id="UP001501920"/>
    </source>
</evidence>
<organism evidence="14 15">
    <name type="scientific">Pygocentrus nattereri</name>
    <name type="common">Red-bellied piranha</name>
    <dbReference type="NCBI Taxonomy" id="42514"/>
    <lineage>
        <taxon>Eukaryota</taxon>
        <taxon>Metazoa</taxon>
        <taxon>Chordata</taxon>
        <taxon>Craniata</taxon>
        <taxon>Vertebrata</taxon>
        <taxon>Euteleostomi</taxon>
        <taxon>Actinopterygii</taxon>
        <taxon>Neopterygii</taxon>
        <taxon>Teleostei</taxon>
        <taxon>Ostariophysi</taxon>
        <taxon>Characiformes</taxon>
        <taxon>Characoidei</taxon>
        <taxon>Pygocentrus</taxon>
    </lineage>
</organism>
<dbReference type="GO" id="GO:0007200">
    <property type="term" value="P:phospholipase C-activating G protein-coupled receptor signaling pathway"/>
    <property type="evidence" value="ECO:0007669"/>
    <property type="project" value="TreeGrafter"/>
</dbReference>
<dbReference type="GeneTree" id="ENSGT01020000230438"/>
<dbReference type="InterPro" id="IPR000826">
    <property type="entry name" value="Formyl_rcpt-rel"/>
</dbReference>
<dbReference type="STRING" id="42514.ENSPNAP00000005875"/>
<feature type="transmembrane region" description="Helical" evidence="12">
    <location>
        <begin position="139"/>
        <end position="158"/>
    </location>
</feature>
<keyword evidence="2" id="KW-1003">Cell membrane</keyword>
<evidence type="ECO:0000256" key="2">
    <source>
        <dbReference type="ARBA" id="ARBA00022475"/>
    </source>
</evidence>
<accession>A0A3B4C498</accession>
<proteinExistence type="inferred from homology"/>
<dbReference type="InterPro" id="IPR000276">
    <property type="entry name" value="GPCR_Rhodpsn"/>
</dbReference>
<evidence type="ECO:0000256" key="4">
    <source>
        <dbReference type="ARBA" id="ARBA00022989"/>
    </source>
</evidence>
<dbReference type="Proteomes" id="UP001501920">
    <property type="component" value="Chromosome 20"/>
</dbReference>
<feature type="domain" description="G-protein coupled receptors family 1 profile" evidence="13">
    <location>
        <begin position="41"/>
        <end position="283"/>
    </location>
</feature>
<evidence type="ECO:0000256" key="9">
    <source>
        <dbReference type="ARBA" id="ARBA00023180"/>
    </source>
</evidence>
<feature type="transmembrane region" description="Helical" evidence="12">
    <location>
        <begin position="193"/>
        <end position="211"/>
    </location>
</feature>
<comment type="similarity">
    <text evidence="11">Belongs to the chemokine-like receptor (CMKLR) family.</text>
</comment>
<feature type="transmembrane region" description="Helical" evidence="12">
    <location>
        <begin position="103"/>
        <end position="127"/>
    </location>
</feature>
<evidence type="ECO:0000256" key="12">
    <source>
        <dbReference type="SAM" id="Phobius"/>
    </source>
</evidence>
<keyword evidence="8" id="KW-0675">Receptor</keyword>
<evidence type="ECO:0000256" key="10">
    <source>
        <dbReference type="ARBA" id="ARBA00023224"/>
    </source>
</evidence>
<feature type="transmembrane region" description="Helical" evidence="12">
    <location>
        <begin position="232"/>
        <end position="252"/>
    </location>
</feature>
<dbReference type="SMART" id="SM01381">
    <property type="entry name" value="7TM_GPCR_Srsx"/>
    <property type="match status" value="1"/>
</dbReference>
<dbReference type="GO" id="GO:0006954">
    <property type="term" value="P:inflammatory response"/>
    <property type="evidence" value="ECO:0007669"/>
    <property type="project" value="TreeGrafter"/>
</dbReference>
<dbReference type="SUPFAM" id="SSF81321">
    <property type="entry name" value="Family A G protein-coupled receptor-like"/>
    <property type="match status" value="1"/>
</dbReference>
<evidence type="ECO:0000259" key="13">
    <source>
        <dbReference type="PROSITE" id="PS50262"/>
    </source>
</evidence>
<reference evidence="14" key="3">
    <citation type="submission" date="2025-09" db="UniProtKB">
        <authorList>
            <consortium name="Ensembl"/>
        </authorList>
    </citation>
    <scope>IDENTIFICATION</scope>
</reference>
<dbReference type="PRINTS" id="PR00526">
    <property type="entry name" value="FMETLEUPHER"/>
</dbReference>
<feature type="transmembrane region" description="Helical" evidence="12">
    <location>
        <begin position="264"/>
        <end position="285"/>
    </location>
</feature>
<dbReference type="GO" id="GO:0004875">
    <property type="term" value="F:complement receptor activity"/>
    <property type="evidence" value="ECO:0007669"/>
    <property type="project" value="TreeGrafter"/>
</dbReference>
<dbReference type="PRINTS" id="PR00237">
    <property type="entry name" value="GPCRRHODOPSN"/>
</dbReference>
<dbReference type="PANTHER" id="PTHR24225:SF0">
    <property type="entry name" value="N-FORMYL PEPTIDE RECEPTOR 2"/>
    <property type="match status" value="1"/>
</dbReference>
<name>A0A3B4C498_PYGNA</name>
<dbReference type="GO" id="GO:0005886">
    <property type="term" value="C:plasma membrane"/>
    <property type="evidence" value="ECO:0007669"/>
    <property type="project" value="UniProtKB-SubCell"/>
</dbReference>
<dbReference type="Ensembl" id="ENSPNAT00000004535.2">
    <property type="protein sequence ID" value="ENSPNAP00000005875.2"/>
    <property type="gene ID" value="ENSPNAG00000011980.2"/>
</dbReference>
<keyword evidence="10" id="KW-0807">Transducer</keyword>
<dbReference type="PANTHER" id="PTHR24225">
    <property type="entry name" value="CHEMOTACTIC RECEPTOR"/>
    <property type="match status" value="1"/>
</dbReference>
<dbReference type="PROSITE" id="PS50262">
    <property type="entry name" value="G_PROTEIN_RECEP_F1_2"/>
    <property type="match status" value="1"/>
</dbReference>
<evidence type="ECO:0000256" key="8">
    <source>
        <dbReference type="ARBA" id="ARBA00023170"/>
    </source>
</evidence>
<protein>
    <recommendedName>
        <fullName evidence="13">G-protein coupled receptors family 1 profile domain-containing protein</fullName>
    </recommendedName>
</protein>
<keyword evidence="7" id="KW-1015">Disulfide bond</keyword>
<dbReference type="GO" id="GO:0007204">
    <property type="term" value="P:positive regulation of cytosolic calcium ion concentration"/>
    <property type="evidence" value="ECO:0007669"/>
    <property type="project" value="TreeGrafter"/>
</dbReference>
<keyword evidence="3 12" id="KW-0812">Transmembrane</keyword>
<evidence type="ECO:0000256" key="11">
    <source>
        <dbReference type="ARBA" id="ARBA00025736"/>
    </source>
</evidence>
<keyword evidence="15" id="KW-1185">Reference proteome</keyword>
<keyword evidence="6 12" id="KW-0472">Membrane</keyword>
<evidence type="ECO:0000256" key="5">
    <source>
        <dbReference type="ARBA" id="ARBA00023040"/>
    </source>
</evidence>
<evidence type="ECO:0000256" key="6">
    <source>
        <dbReference type="ARBA" id="ARBA00023136"/>
    </source>
</evidence>
<evidence type="ECO:0000256" key="3">
    <source>
        <dbReference type="ARBA" id="ARBA00022692"/>
    </source>
</evidence>
<dbReference type="Gene3D" id="1.20.1070.10">
    <property type="entry name" value="Rhodopsin 7-helix transmembrane proteins"/>
    <property type="match status" value="1"/>
</dbReference>
<reference evidence="14 15" key="1">
    <citation type="submission" date="2020-10" db="EMBL/GenBank/DDBJ databases">
        <title>Pygocentrus nattereri (red-bellied piranha) genome, fPygNat1, primary haplotype.</title>
        <authorList>
            <person name="Myers G."/>
            <person name="Meyer A."/>
            <person name="Karagic N."/>
            <person name="Pippel M."/>
            <person name="Winkler S."/>
            <person name="Tracey A."/>
            <person name="Wood J."/>
            <person name="Formenti G."/>
            <person name="Howe K."/>
            <person name="Fedrigo O."/>
            <person name="Jarvis E.D."/>
        </authorList>
    </citation>
    <scope>NUCLEOTIDE SEQUENCE [LARGE SCALE GENOMIC DNA]</scope>
</reference>
<keyword evidence="4 12" id="KW-1133">Transmembrane helix</keyword>
<feature type="transmembrane region" description="Helical" evidence="12">
    <location>
        <begin position="25"/>
        <end position="49"/>
    </location>
</feature>
<dbReference type="InterPro" id="IPR017452">
    <property type="entry name" value="GPCR_Rhodpsn_7TM"/>
</dbReference>
<reference evidence="14" key="2">
    <citation type="submission" date="2025-08" db="UniProtKB">
        <authorList>
            <consortium name="Ensembl"/>
        </authorList>
    </citation>
    <scope>IDENTIFICATION</scope>
</reference>
<evidence type="ECO:0000256" key="1">
    <source>
        <dbReference type="ARBA" id="ARBA00004651"/>
    </source>
</evidence>
<keyword evidence="5" id="KW-0297">G-protein coupled receptor</keyword>
<dbReference type="Pfam" id="PF00001">
    <property type="entry name" value="7tm_1"/>
    <property type="match status" value="1"/>
</dbReference>
<keyword evidence="9" id="KW-0325">Glycoprotein</keyword>
<dbReference type="GO" id="GO:0004930">
    <property type="term" value="F:G protein-coupled receptor activity"/>
    <property type="evidence" value="ECO:0007669"/>
    <property type="project" value="UniProtKB-KW"/>
</dbReference>
<evidence type="ECO:0000313" key="14">
    <source>
        <dbReference type="Ensembl" id="ENSPNAP00000005875.2"/>
    </source>
</evidence>